<evidence type="ECO:0000313" key="2">
    <source>
        <dbReference type="Proteomes" id="UP000054928"/>
    </source>
</evidence>
<dbReference type="Proteomes" id="UP000054928">
    <property type="component" value="Unassembled WGS sequence"/>
</dbReference>
<organism evidence="1 2">
    <name type="scientific">Plasmopara halstedii</name>
    <name type="common">Downy mildew of sunflower</name>
    <dbReference type="NCBI Taxonomy" id="4781"/>
    <lineage>
        <taxon>Eukaryota</taxon>
        <taxon>Sar</taxon>
        <taxon>Stramenopiles</taxon>
        <taxon>Oomycota</taxon>
        <taxon>Peronosporomycetes</taxon>
        <taxon>Peronosporales</taxon>
        <taxon>Peronosporaceae</taxon>
        <taxon>Plasmopara</taxon>
    </lineage>
</organism>
<proteinExistence type="predicted"/>
<reference evidence="2" key="1">
    <citation type="submission" date="2014-09" db="EMBL/GenBank/DDBJ databases">
        <authorList>
            <person name="Sharma Rahul"/>
            <person name="Thines Marco"/>
        </authorList>
    </citation>
    <scope>NUCLEOTIDE SEQUENCE [LARGE SCALE GENOMIC DNA]</scope>
</reference>
<dbReference type="EMBL" id="CCYD01000053">
    <property type="protein sequence ID" value="CEG35557.1"/>
    <property type="molecule type" value="Genomic_DNA"/>
</dbReference>
<dbReference type="AlphaFoldDB" id="A0A0P1A5P1"/>
<protein>
    <submittedName>
        <fullName evidence="1">Uncharacterized protein</fullName>
    </submittedName>
</protein>
<sequence>MGMNRPVSSRFLTPQNSASFSPPVCFGSVKTTIDPFRIRLLLLQRVIQLNRLLDASGMMDRCSPRP</sequence>
<accession>A0A0P1A5P1</accession>
<keyword evidence="2" id="KW-1185">Reference proteome</keyword>
<evidence type="ECO:0000313" key="1">
    <source>
        <dbReference type="EMBL" id="CEG35557.1"/>
    </source>
</evidence>
<name>A0A0P1A5P1_PLAHL</name>
<dbReference type="RefSeq" id="XP_024571926.1">
    <property type="nucleotide sequence ID" value="XM_024725503.1"/>
</dbReference>
<dbReference type="GeneID" id="36406487"/>